<feature type="transmembrane region" description="Helical" evidence="1">
    <location>
        <begin position="82"/>
        <end position="104"/>
    </location>
</feature>
<name>A0A328BKC3_9BACT</name>
<reference evidence="3" key="1">
    <citation type="submission" date="2018-05" db="EMBL/GenBank/DDBJ databases">
        <authorList>
            <person name="Nie L."/>
        </authorList>
    </citation>
    <scope>NUCLEOTIDE SEQUENCE [LARGE SCALE GENOMIC DNA]</scope>
    <source>
        <strain evidence="3">NL</strain>
    </source>
</reference>
<feature type="transmembrane region" description="Helical" evidence="1">
    <location>
        <begin position="14"/>
        <end position="34"/>
    </location>
</feature>
<accession>A0A328BKC3</accession>
<keyword evidence="1" id="KW-1133">Transmembrane helix</keyword>
<dbReference type="EMBL" id="QHKM01000003">
    <property type="protein sequence ID" value="RAK67079.1"/>
    <property type="molecule type" value="Genomic_DNA"/>
</dbReference>
<comment type="caution">
    <text evidence="2">The sequence shown here is derived from an EMBL/GenBank/DDBJ whole genome shotgun (WGS) entry which is preliminary data.</text>
</comment>
<keyword evidence="1" id="KW-0812">Transmembrane</keyword>
<proteinExistence type="predicted"/>
<dbReference type="RefSeq" id="WP_111478500.1">
    <property type="nucleotide sequence ID" value="NZ_QHKM01000003.1"/>
</dbReference>
<organism evidence="2 3">
    <name type="scientific">Hymenobacter edaphi</name>
    <dbReference type="NCBI Taxonomy" id="2211146"/>
    <lineage>
        <taxon>Bacteria</taxon>
        <taxon>Pseudomonadati</taxon>
        <taxon>Bacteroidota</taxon>
        <taxon>Cytophagia</taxon>
        <taxon>Cytophagales</taxon>
        <taxon>Hymenobacteraceae</taxon>
        <taxon>Hymenobacter</taxon>
    </lineage>
</organism>
<evidence type="ECO:0000313" key="2">
    <source>
        <dbReference type="EMBL" id="RAK67079.1"/>
    </source>
</evidence>
<protein>
    <submittedName>
        <fullName evidence="2">Uncharacterized protein</fullName>
    </submittedName>
</protein>
<dbReference type="OrthoDB" id="9887577at2"/>
<dbReference type="Proteomes" id="UP000248553">
    <property type="component" value="Unassembled WGS sequence"/>
</dbReference>
<feature type="transmembrane region" description="Helical" evidence="1">
    <location>
        <begin position="46"/>
        <end position="62"/>
    </location>
</feature>
<evidence type="ECO:0000313" key="3">
    <source>
        <dbReference type="Proteomes" id="UP000248553"/>
    </source>
</evidence>
<keyword evidence="3" id="KW-1185">Reference proteome</keyword>
<sequence>MNPQPTFPTAHRAWLRRSLGLLLSVGLIVLMLRFIDDLPEAMQRTVFFLGLFTANALLYLLVTRRGDTTPGAAQAAQTLLVALAVLIHVLSGLVVLLVSVFIALDINPH</sequence>
<dbReference type="AlphaFoldDB" id="A0A328BKC3"/>
<keyword evidence="1" id="KW-0472">Membrane</keyword>
<evidence type="ECO:0000256" key="1">
    <source>
        <dbReference type="SAM" id="Phobius"/>
    </source>
</evidence>
<gene>
    <name evidence="2" type="ORF">DLM85_12845</name>
</gene>